<dbReference type="OrthoDB" id="953681at2"/>
<evidence type="ECO:0000313" key="3">
    <source>
        <dbReference type="Proteomes" id="UP000253141"/>
    </source>
</evidence>
<keyword evidence="3" id="KW-1185">Reference proteome</keyword>
<dbReference type="EMBL" id="QPIW01000001">
    <property type="protein sequence ID" value="RDB07514.1"/>
    <property type="molecule type" value="Genomic_DNA"/>
</dbReference>
<proteinExistence type="predicted"/>
<dbReference type="RefSeq" id="WP_114459059.1">
    <property type="nucleotide sequence ID" value="NZ_QPIW01000001.1"/>
</dbReference>
<gene>
    <name evidence="2" type="ORF">DVG78_00140</name>
</gene>
<feature type="chain" id="PRO_5017033862" description="Peptidase M48 domain-containing protein" evidence="1">
    <location>
        <begin position="20"/>
        <end position="496"/>
    </location>
</feature>
<accession>A0A369IJS5</accession>
<dbReference type="AlphaFoldDB" id="A0A369IJS5"/>
<keyword evidence="1" id="KW-0732">Signal</keyword>
<protein>
    <recommendedName>
        <fullName evidence="4">Peptidase M48 domain-containing protein</fullName>
    </recommendedName>
</protein>
<organism evidence="2 3">
    <name type="scientific">Runella aurantiaca</name>
    <dbReference type="NCBI Taxonomy" id="2282308"/>
    <lineage>
        <taxon>Bacteria</taxon>
        <taxon>Pseudomonadati</taxon>
        <taxon>Bacteroidota</taxon>
        <taxon>Cytophagia</taxon>
        <taxon>Cytophagales</taxon>
        <taxon>Spirosomataceae</taxon>
        <taxon>Runella</taxon>
    </lineage>
</organism>
<sequence length="496" mass="57265">MKTLLTLLFILGSPLYTMAQDCGCDKVAKESRAKGGYGQDKAQNIINELKQGFDNSQLLFIEPRPYPCPRLPLFAEICNHDNGNYIFYDPKLMADILAGNRWGDKFLLAHEISHHVLGHTQREQRLTDGMKRYLSNLYRGTRYVNVYKNNKKDTAIVNILFRHLQELEADALGLWMVAGKGALQKDLSQIFDALPNIFEPYVGKINKDKANSDYPSFDHRKKMLEKMFVQFQGEVSKTNDKLTKKGKSTNGKLGFLYNDMKVKEEFSQDIGSYYALLIQQSERDELDSLGKELQKAISFRNKLYFEIVGGTQVRFPSFNRNDVPITATTPISPSIGLRIGIGRWYKKHHVETDIRWNTNHFETQLMEDNQPKNLESFRIQQLHIQPRYVYGRLKKESNYRSLSSGWMVSAGLSIQWPFSYSYENLTAELPHKPTIRPSVGGVIGIGFGQSSWFSRRGHWRLWLSYNLQPLNFAESTVQNIYSIQHTVNVDLSYRLW</sequence>
<reference evidence="2 3" key="1">
    <citation type="submission" date="2018-07" db="EMBL/GenBank/DDBJ databases">
        <title>Genome analysis of Runella aurantiaca.</title>
        <authorList>
            <person name="Yang X."/>
        </authorList>
    </citation>
    <scope>NUCLEOTIDE SEQUENCE [LARGE SCALE GENOMIC DNA]</scope>
    <source>
        <strain evidence="2 3">YX9</strain>
    </source>
</reference>
<evidence type="ECO:0000256" key="1">
    <source>
        <dbReference type="SAM" id="SignalP"/>
    </source>
</evidence>
<evidence type="ECO:0008006" key="4">
    <source>
        <dbReference type="Google" id="ProtNLM"/>
    </source>
</evidence>
<dbReference type="Proteomes" id="UP000253141">
    <property type="component" value="Unassembled WGS sequence"/>
</dbReference>
<evidence type="ECO:0000313" key="2">
    <source>
        <dbReference type="EMBL" id="RDB07514.1"/>
    </source>
</evidence>
<name>A0A369IJS5_9BACT</name>
<comment type="caution">
    <text evidence="2">The sequence shown here is derived from an EMBL/GenBank/DDBJ whole genome shotgun (WGS) entry which is preliminary data.</text>
</comment>
<feature type="signal peptide" evidence="1">
    <location>
        <begin position="1"/>
        <end position="19"/>
    </location>
</feature>